<protein>
    <recommendedName>
        <fullName evidence="1">Ubiquinone biosynthesis protein UbiV</fullName>
    </recommendedName>
</protein>
<dbReference type="HAMAP" id="MF_02233">
    <property type="entry name" value="UbiV"/>
    <property type="match status" value="1"/>
</dbReference>
<comment type="pathway">
    <text evidence="1">Cofactor biosynthesis; ubiquinone biosynthesis.</text>
</comment>
<dbReference type="OrthoDB" id="8523349at2"/>
<dbReference type="GO" id="GO:0046872">
    <property type="term" value="F:metal ion binding"/>
    <property type="evidence" value="ECO:0007669"/>
    <property type="project" value="UniProtKB-KW"/>
</dbReference>
<dbReference type="Pfam" id="PF01136">
    <property type="entry name" value="Peptidase_U32"/>
    <property type="match status" value="1"/>
</dbReference>
<feature type="binding site" evidence="1">
    <location>
        <position position="201"/>
    </location>
    <ligand>
        <name>[4Fe-4S] cluster</name>
        <dbReference type="ChEBI" id="CHEBI:49883"/>
    </ligand>
</feature>
<keyword evidence="1" id="KW-0004">4Fe-4S</keyword>
<comment type="similarity">
    <text evidence="1">Belongs to the peptidase U32 family. UbiV subfamily.</text>
</comment>
<accession>A0A545TRF0</accession>
<dbReference type="InterPro" id="IPR001539">
    <property type="entry name" value="Peptidase_U32"/>
</dbReference>
<keyword evidence="1" id="KW-0411">Iron-sulfur</keyword>
<dbReference type="PANTHER" id="PTHR30217:SF11">
    <property type="entry name" value="UBIQUINONE BIOSYNTHESIS PROTEIN UBIV"/>
    <property type="match status" value="1"/>
</dbReference>
<dbReference type="PANTHER" id="PTHR30217">
    <property type="entry name" value="PEPTIDASE U32 FAMILY"/>
    <property type="match status" value="1"/>
</dbReference>
<dbReference type="GO" id="GO:0006744">
    <property type="term" value="P:ubiquinone biosynthetic process"/>
    <property type="evidence" value="ECO:0007669"/>
    <property type="project" value="UniProtKB-UniRule"/>
</dbReference>
<dbReference type="InterPro" id="IPR051454">
    <property type="entry name" value="RNA/ubiquinone_mod_enzymes"/>
</dbReference>
<evidence type="ECO:0000313" key="3">
    <source>
        <dbReference type="Proteomes" id="UP000315252"/>
    </source>
</evidence>
<evidence type="ECO:0000313" key="2">
    <source>
        <dbReference type="EMBL" id="TQV79807.1"/>
    </source>
</evidence>
<keyword evidence="1" id="KW-0408">Iron</keyword>
<keyword evidence="3" id="KW-1185">Reference proteome</keyword>
<reference evidence="2 3" key="1">
    <citation type="submission" date="2019-06" db="EMBL/GenBank/DDBJ databases">
        <title>Whole genome sequence for Rhodospirillaceae sp. R148.</title>
        <authorList>
            <person name="Wang G."/>
        </authorList>
    </citation>
    <scope>NUCLEOTIDE SEQUENCE [LARGE SCALE GENOMIC DNA]</scope>
    <source>
        <strain evidence="2 3">R148</strain>
    </source>
</reference>
<dbReference type="NCBIfam" id="NF011991">
    <property type="entry name" value="PRK15447.1"/>
    <property type="match status" value="1"/>
</dbReference>
<evidence type="ECO:0000256" key="1">
    <source>
        <dbReference type="HAMAP-Rule" id="MF_02233"/>
    </source>
</evidence>
<dbReference type="AlphaFoldDB" id="A0A545TRF0"/>
<feature type="binding site" evidence="1">
    <location>
        <position position="197"/>
    </location>
    <ligand>
        <name>[4Fe-4S] cluster</name>
        <dbReference type="ChEBI" id="CHEBI:49883"/>
    </ligand>
</feature>
<comment type="subunit">
    <text evidence="1">Forms a heterodimer with UbiU.</text>
</comment>
<keyword evidence="1" id="KW-0479">Metal-binding</keyword>
<keyword evidence="1" id="KW-0831">Ubiquinone biosynthesis</keyword>
<name>A0A545TRF0_9PROT</name>
<comment type="function">
    <text evidence="1">Required for O(2)-independent ubiquinone (coenzyme Q) biosynthesis. Together with UbiU, is essential for the C6-hydroxylation reaction in the oxygen-independent ubiquinone biosynthesis pathway.</text>
</comment>
<dbReference type="UniPathway" id="UPA00232"/>
<organism evidence="2 3">
    <name type="scientific">Denitrobaculum tricleocarpae</name>
    <dbReference type="NCBI Taxonomy" id="2591009"/>
    <lineage>
        <taxon>Bacteria</taxon>
        <taxon>Pseudomonadati</taxon>
        <taxon>Pseudomonadota</taxon>
        <taxon>Alphaproteobacteria</taxon>
        <taxon>Rhodospirillales</taxon>
        <taxon>Rhodospirillaceae</taxon>
        <taxon>Denitrobaculum</taxon>
    </lineage>
</organism>
<feature type="binding site" evidence="1">
    <location>
        <position position="184"/>
    </location>
    <ligand>
        <name>[4Fe-4S] cluster</name>
        <dbReference type="ChEBI" id="CHEBI:49883"/>
    </ligand>
</feature>
<dbReference type="GO" id="GO:0051539">
    <property type="term" value="F:4 iron, 4 sulfur cluster binding"/>
    <property type="evidence" value="ECO:0007669"/>
    <property type="project" value="UniProtKB-UniRule"/>
</dbReference>
<dbReference type="InterPro" id="IPR043693">
    <property type="entry name" value="UbiV"/>
</dbReference>
<sequence>MTTLLTLGPLLYHWPAEAWRDFYFRIADEAPVASVCMGEVVCPKRAPFTFPLYEEVIERLQAAGKEVVLSTPALITDHRDLALVKDAVELGAGLVEANDVAALPLLTGKPHVIGPYINVYNESTLARMAADGAVRVTLPAELPAASIGKLAEQDSAAIGMPEIGMPMIEIQVFGRWPLAISARCYHARAYERSKDGCLYACGEDPDGLPVETLDDEPFLVVNGVQTQSASYGCLLNELDLLKACGVRRFRLSPQTIGMIEVARLFRDRLDGRIDREEASVALRQLAGHTALSNGFFHGREGAQFV</sequence>
<comment type="caution">
    <text evidence="2">The sequence shown here is derived from an EMBL/GenBank/DDBJ whole genome shotgun (WGS) entry which is preliminary data.</text>
</comment>
<feature type="binding site" evidence="1">
    <location>
        <position position="42"/>
    </location>
    <ligand>
        <name>[4Fe-4S] cluster</name>
        <dbReference type="ChEBI" id="CHEBI:49883"/>
    </ligand>
</feature>
<gene>
    <name evidence="1" type="primary">ubiV</name>
    <name evidence="2" type="ORF">FKG95_14000</name>
</gene>
<dbReference type="RefSeq" id="WP_142896987.1">
    <property type="nucleotide sequence ID" value="NZ_ML660055.1"/>
</dbReference>
<proteinExistence type="inferred from homology"/>
<comment type="cofactor">
    <cofactor evidence="1">
        <name>[4Fe-4S] cluster</name>
        <dbReference type="ChEBI" id="CHEBI:49883"/>
    </cofactor>
</comment>
<dbReference type="Proteomes" id="UP000315252">
    <property type="component" value="Unassembled WGS sequence"/>
</dbReference>
<dbReference type="EMBL" id="VHSH01000004">
    <property type="protein sequence ID" value="TQV79807.1"/>
    <property type="molecule type" value="Genomic_DNA"/>
</dbReference>